<feature type="domain" description="ABC transmembrane type-1" evidence="9">
    <location>
        <begin position="58"/>
        <end position="264"/>
    </location>
</feature>
<evidence type="ECO:0000256" key="7">
    <source>
        <dbReference type="ARBA" id="ARBA00023136"/>
    </source>
</evidence>
<evidence type="ECO:0000256" key="2">
    <source>
        <dbReference type="ARBA" id="ARBA00007069"/>
    </source>
</evidence>
<dbReference type="OrthoDB" id="7915284at2"/>
<evidence type="ECO:0000313" key="10">
    <source>
        <dbReference type="EMBL" id="AQU89177.1"/>
    </source>
</evidence>
<feature type="transmembrane region" description="Helical" evidence="8">
    <location>
        <begin position="243"/>
        <end position="267"/>
    </location>
</feature>
<reference evidence="11 13" key="3">
    <citation type="submission" date="2017-06" db="EMBL/GenBank/DDBJ databases">
        <title>A draft genome sequence of Komagataeibacter nataicola LMG 1536.</title>
        <authorList>
            <person name="Skraban J."/>
            <person name="Cleenwerck I."/>
            <person name="Vandamme P."/>
            <person name="Trcek J."/>
        </authorList>
    </citation>
    <scope>NUCLEOTIDE SEQUENCE [LARGE SCALE GENOMIC DNA]</scope>
    <source>
        <strain evidence="11 13">LMG 1536</strain>
    </source>
</reference>
<gene>
    <name evidence="10" type="ORF">B0W47_16110</name>
    <name evidence="11" type="ORF">CDI09_07230</name>
</gene>
<feature type="transmembrane region" description="Helical" evidence="8">
    <location>
        <begin position="12"/>
        <end position="33"/>
    </location>
</feature>
<dbReference type="InterPro" id="IPR035906">
    <property type="entry name" value="MetI-like_sf"/>
</dbReference>
<dbReference type="AlphaFoldDB" id="A0A9N7H2V3"/>
<dbReference type="EMBL" id="CP019875">
    <property type="protein sequence ID" value="AQU89177.1"/>
    <property type="molecule type" value="Genomic_DNA"/>
</dbReference>
<feature type="transmembrane region" description="Helical" evidence="8">
    <location>
        <begin position="195"/>
        <end position="223"/>
    </location>
</feature>
<dbReference type="Proteomes" id="UP000247512">
    <property type="component" value="Unassembled WGS sequence"/>
</dbReference>
<keyword evidence="7 8" id="KW-0472">Membrane</keyword>
<evidence type="ECO:0000256" key="3">
    <source>
        <dbReference type="ARBA" id="ARBA00022448"/>
    </source>
</evidence>
<feature type="transmembrane region" description="Helical" evidence="8">
    <location>
        <begin position="92"/>
        <end position="117"/>
    </location>
</feature>
<evidence type="ECO:0000313" key="12">
    <source>
        <dbReference type="Proteomes" id="UP000189683"/>
    </source>
</evidence>
<reference evidence="10" key="2">
    <citation type="submission" date="2017-02" db="EMBL/GenBank/DDBJ databases">
        <authorList>
            <person name="Zhang H."/>
        </authorList>
    </citation>
    <scope>NUCLEOTIDE SEQUENCE</scope>
    <source>
        <strain evidence="10">RZS01</strain>
    </source>
</reference>
<keyword evidence="5 8" id="KW-0812">Transmembrane</keyword>
<keyword evidence="13" id="KW-1185">Reference proteome</keyword>
<dbReference type="SUPFAM" id="SSF161098">
    <property type="entry name" value="MetI-like"/>
    <property type="match status" value="1"/>
</dbReference>
<protein>
    <submittedName>
        <fullName evidence="10">Spermidine/putrescine ABC transporter permease</fullName>
    </submittedName>
</protein>
<dbReference type="CDD" id="cd06261">
    <property type="entry name" value="TM_PBP2"/>
    <property type="match status" value="1"/>
</dbReference>
<reference evidence="12" key="1">
    <citation type="submission" date="2017-02" db="EMBL/GenBank/DDBJ databases">
        <title>zhang.</title>
        <authorList>
            <person name="Zhang H."/>
        </authorList>
    </citation>
    <scope>NUCLEOTIDE SEQUENCE [LARGE SCALE GENOMIC DNA]</scope>
    <source>
        <strain evidence="12">RZS01</strain>
    </source>
</reference>
<dbReference type="Proteomes" id="UP000189683">
    <property type="component" value="Chromosome"/>
</dbReference>
<dbReference type="PANTHER" id="PTHR42929:SF5">
    <property type="entry name" value="ABC TRANSPORTER PERMEASE PROTEIN"/>
    <property type="match status" value="1"/>
</dbReference>
<evidence type="ECO:0000256" key="5">
    <source>
        <dbReference type="ARBA" id="ARBA00022692"/>
    </source>
</evidence>
<keyword evidence="3 8" id="KW-0813">Transport</keyword>
<dbReference type="KEGG" id="kna:B0W47_16110"/>
<keyword evidence="6 8" id="KW-1133">Transmembrane helix</keyword>
<evidence type="ECO:0000259" key="9">
    <source>
        <dbReference type="PROSITE" id="PS50928"/>
    </source>
</evidence>
<sequence length="273" mass="29616">MTKDRIGALCTIGPAAAFMVGIVGIPLFYILYVSFNGPHFSPSAYVMLLSSRLFFQSLWSTFETSILATVLSVLLGYPVAVHLARQPARRRALMMIMVLMPFWTSVLVKSYAFTIILGRRGIINTALSCVVGHKVALPLLFNKFSVVIGMANYLVPFVVFPVLASLLAIDPALGRAATLMGARPMRVFRQITLPLSLPGVIAGASSTFIISLGFFVVPALLGGRHDVMLANLVDFYTRETLDWPAAAAIGMCLLAVIGMCGFIATTLRKVRRV</sequence>
<comment type="similarity">
    <text evidence="2">Belongs to the binding-protein-dependent transport system permease family. CysTW subfamily.</text>
</comment>
<dbReference type="Pfam" id="PF00528">
    <property type="entry name" value="BPD_transp_1"/>
    <property type="match status" value="1"/>
</dbReference>
<dbReference type="Gene3D" id="1.10.3720.10">
    <property type="entry name" value="MetI-like"/>
    <property type="match status" value="1"/>
</dbReference>
<dbReference type="InterPro" id="IPR000515">
    <property type="entry name" value="MetI-like"/>
</dbReference>
<dbReference type="GO" id="GO:0055085">
    <property type="term" value="P:transmembrane transport"/>
    <property type="evidence" value="ECO:0007669"/>
    <property type="project" value="InterPro"/>
</dbReference>
<evidence type="ECO:0000256" key="6">
    <source>
        <dbReference type="ARBA" id="ARBA00022989"/>
    </source>
</evidence>
<evidence type="ECO:0000256" key="4">
    <source>
        <dbReference type="ARBA" id="ARBA00022475"/>
    </source>
</evidence>
<organism evidence="10 12">
    <name type="scientific">Komagataeibacter nataicola</name>
    <dbReference type="NCBI Taxonomy" id="265960"/>
    <lineage>
        <taxon>Bacteria</taxon>
        <taxon>Pseudomonadati</taxon>
        <taxon>Pseudomonadota</taxon>
        <taxon>Alphaproteobacteria</taxon>
        <taxon>Acetobacterales</taxon>
        <taxon>Acetobacteraceae</taxon>
        <taxon>Komagataeibacter</taxon>
    </lineage>
</organism>
<evidence type="ECO:0000256" key="1">
    <source>
        <dbReference type="ARBA" id="ARBA00004651"/>
    </source>
</evidence>
<accession>A0A9N7H2V3</accession>
<dbReference type="PROSITE" id="PS50928">
    <property type="entry name" value="ABC_TM1"/>
    <property type="match status" value="1"/>
</dbReference>
<dbReference type="GO" id="GO:0005886">
    <property type="term" value="C:plasma membrane"/>
    <property type="evidence" value="ECO:0007669"/>
    <property type="project" value="UniProtKB-SubCell"/>
</dbReference>
<dbReference type="EMBL" id="NIRT01000009">
    <property type="protein sequence ID" value="PYD66728.1"/>
    <property type="molecule type" value="Genomic_DNA"/>
</dbReference>
<dbReference type="PANTHER" id="PTHR42929">
    <property type="entry name" value="INNER MEMBRANE ABC TRANSPORTER PERMEASE PROTEIN YDCU-RELATED-RELATED"/>
    <property type="match status" value="1"/>
</dbReference>
<evidence type="ECO:0000313" key="11">
    <source>
        <dbReference type="EMBL" id="PYD66728.1"/>
    </source>
</evidence>
<feature type="transmembrane region" description="Helical" evidence="8">
    <location>
        <begin position="53"/>
        <end position="80"/>
    </location>
</feature>
<evidence type="ECO:0000256" key="8">
    <source>
        <dbReference type="RuleBase" id="RU363032"/>
    </source>
</evidence>
<keyword evidence="4" id="KW-1003">Cell membrane</keyword>
<evidence type="ECO:0000313" key="13">
    <source>
        <dbReference type="Proteomes" id="UP000247512"/>
    </source>
</evidence>
<feature type="transmembrane region" description="Helical" evidence="8">
    <location>
        <begin position="153"/>
        <end position="174"/>
    </location>
</feature>
<proteinExistence type="inferred from homology"/>
<comment type="subcellular location">
    <subcellularLocation>
        <location evidence="1 8">Cell membrane</location>
        <topology evidence="1 8">Multi-pass membrane protein</topology>
    </subcellularLocation>
</comment>
<name>A0A9N7H2V3_9PROT</name>